<keyword evidence="4" id="KW-1185">Reference proteome</keyword>
<keyword evidence="2" id="KW-1133">Transmembrane helix</keyword>
<feature type="region of interest" description="Disordered" evidence="1">
    <location>
        <begin position="51"/>
        <end position="73"/>
    </location>
</feature>
<evidence type="ECO:0008006" key="5">
    <source>
        <dbReference type="Google" id="ProtNLM"/>
    </source>
</evidence>
<feature type="transmembrane region" description="Helical" evidence="2">
    <location>
        <begin position="21"/>
        <end position="43"/>
    </location>
</feature>
<evidence type="ECO:0000256" key="1">
    <source>
        <dbReference type="SAM" id="MobiDB-lite"/>
    </source>
</evidence>
<accession>A0ABP6QK11</accession>
<feature type="compositionally biased region" description="Low complexity" evidence="1">
    <location>
        <begin position="51"/>
        <end position="63"/>
    </location>
</feature>
<dbReference type="Proteomes" id="UP001501237">
    <property type="component" value="Unassembled WGS sequence"/>
</dbReference>
<evidence type="ECO:0000256" key="2">
    <source>
        <dbReference type="SAM" id="Phobius"/>
    </source>
</evidence>
<name>A0ABP6QK11_9ACTN</name>
<sequence length="220" mass="22709">MSGSRRATGSRRKQNNSSGRYAFAAVATGVLGIGVIAGAVFVLRGEGEEPASASSPIATSADAGAVETPKTGPVVSLTTPDGFRYKIAAVSGTRKSTGEAYADYTLTNVSGKRAPLETPGSLFVNLATAGEAGKRCAANRTVPAGLCGVQTITEVVGYLGTSQQPEIDGEDQWMPPGAGYLVRVSSSAKVGEIRPSDLRLYISEIRFVTAGKAIPIPFPR</sequence>
<dbReference type="EMBL" id="BAAAUV010000027">
    <property type="protein sequence ID" value="GAA3234814.1"/>
    <property type="molecule type" value="Genomic_DNA"/>
</dbReference>
<evidence type="ECO:0000313" key="3">
    <source>
        <dbReference type="EMBL" id="GAA3234814.1"/>
    </source>
</evidence>
<gene>
    <name evidence="3" type="ORF">GCM10010468_68210</name>
</gene>
<dbReference type="RefSeq" id="WP_344836712.1">
    <property type="nucleotide sequence ID" value="NZ_BAAAUV010000027.1"/>
</dbReference>
<keyword evidence="2" id="KW-0472">Membrane</keyword>
<keyword evidence="2" id="KW-0812">Transmembrane</keyword>
<organism evidence="3 4">
    <name type="scientific">Actinocorallia longicatena</name>
    <dbReference type="NCBI Taxonomy" id="111803"/>
    <lineage>
        <taxon>Bacteria</taxon>
        <taxon>Bacillati</taxon>
        <taxon>Actinomycetota</taxon>
        <taxon>Actinomycetes</taxon>
        <taxon>Streptosporangiales</taxon>
        <taxon>Thermomonosporaceae</taxon>
        <taxon>Actinocorallia</taxon>
    </lineage>
</organism>
<reference evidence="4" key="1">
    <citation type="journal article" date="2019" name="Int. J. Syst. Evol. Microbiol.">
        <title>The Global Catalogue of Microorganisms (GCM) 10K type strain sequencing project: providing services to taxonomists for standard genome sequencing and annotation.</title>
        <authorList>
            <consortium name="The Broad Institute Genomics Platform"/>
            <consortium name="The Broad Institute Genome Sequencing Center for Infectious Disease"/>
            <person name="Wu L."/>
            <person name="Ma J."/>
        </authorList>
    </citation>
    <scope>NUCLEOTIDE SEQUENCE [LARGE SCALE GENOMIC DNA]</scope>
    <source>
        <strain evidence="4">JCM 9377</strain>
    </source>
</reference>
<comment type="caution">
    <text evidence="3">The sequence shown here is derived from an EMBL/GenBank/DDBJ whole genome shotgun (WGS) entry which is preliminary data.</text>
</comment>
<proteinExistence type="predicted"/>
<evidence type="ECO:0000313" key="4">
    <source>
        <dbReference type="Proteomes" id="UP001501237"/>
    </source>
</evidence>
<protein>
    <recommendedName>
        <fullName evidence="5">Ribosomally synthesized peptide with SipW-like signal peptide</fullName>
    </recommendedName>
</protein>